<dbReference type="EMBL" id="VFIY01000006">
    <property type="protein sequence ID" value="TPD60634.1"/>
    <property type="molecule type" value="Genomic_DNA"/>
</dbReference>
<dbReference type="Gene3D" id="2.40.170.20">
    <property type="entry name" value="TonB-dependent receptor, beta-barrel domain"/>
    <property type="match status" value="1"/>
</dbReference>
<evidence type="ECO:0000256" key="3">
    <source>
        <dbReference type="ARBA" id="ARBA00022452"/>
    </source>
</evidence>
<comment type="subcellular location">
    <subcellularLocation>
        <location evidence="1 8">Cell outer membrane</location>
        <topology evidence="1 8">Multi-pass membrane protein</topology>
    </subcellularLocation>
</comment>
<dbReference type="PROSITE" id="PS52016">
    <property type="entry name" value="TONB_DEPENDENT_REC_3"/>
    <property type="match status" value="1"/>
</dbReference>
<evidence type="ECO:0000313" key="12">
    <source>
        <dbReference type="EMBL" id="TPD60634.1"/>
    </source>
</evidence>
<proteinExistence type="inferred from homology"/>
<dbReference type="InterPro" id="IPR039426">
    <property type="entry name" value="TonB-dep_rcpt-like"/>
</dbReference>
<evidence type="ECO:0000256" key="2">
    <source>
        <dbReference type="ARBA" id="ARBA00022448"/>
    </source>
</evidence>
<evidence type="ECO:0000256" key="4">
    <source>
        <dbReference type="ARBA" id="ARBA00022692"/>
    </source>
</evidence>
<dbReference type="AlphaFoldDB" id="A0A501PL32"/>
<dbReference type="InterPro" id="IPR012910">
    <property type="entry name" value="Plug_dom"/>
</dbReference>
<evidence type="ECO:0000313" key="13">
    <source>
        <dbReference type="Proteomes" id="UP000319148"/>
    </source>
</evidence>
<evidence type="ECO:0000256" key="8">
    <source>
        <dbReference type="PROSITE-ProRule" id="PRU01360"/>
    </source>
</evidence>
<dbReference type="GO" id="GO:0015344">
    <property type="term" value="F:siderophore uptake transmembrane transporter activity"/>
    <property type="evidence" value="ECO:0007669"/>
    <property type="project" value="TreeGrafter"/>
</dbReference>
<evidence type="ECO:0000256" key="6">
    <source>
        <dbReference type="ARBA" id="ARBA00023136"/>
    </source>
</evidence>
<dbReference type="GO" id="GO:0044718">
    <property type="term" value="P:siderophore transmembrane transport"/>
    <property type="evidence" value="ECO:0007669"/>
    <property type="project" value="TreeGrafter"/>
</dbReference>
<dbReference type="Pfam" id="PF07715">
    <property type="entry name" value="Plug"/>
    <property type="match status" value="1"/>
</dbReference>
<comment type="similarity">
    <text evidence="8 9">Belongs to the TonB-dependent receptor family.</text>
</comment>
<evidence type="ECO:0000256" key="1">
    <source>
        <dbReference type="ARBA" id="ARBA00004571"/>
    </source>
</evidence>
<dbReference type="OrthoDB" id="9796221at2"/>
<gene>
    <name evidence="12" type="ORF">FIV46_07865</name>
</gene>
<dbReference type="PANTHER" id="PTHR30069">
    <property type="entry name" value="TONB-DEPENDENT OUTER MEMBRANE RECEPTOR"/>
    <property type="match status" value="1"/>
</dbReference>
<dbReference type="Gene3D" id="2.170.130.10">
    <property type="entry name" value="TonB-dependent receptor, plug domain"/>
    <property type="match status" value="1"/>
</dbReference>
<dbReference type="Proteomes" id="UP000319148">
    <property type="component" value="Unassembled WGS sequence"/>
</dbReference>
<dbReference type="InterPro" id="IPR036942">
    <property type="entry name" value="Beta-barrel_TonB_sf"/>
</dbReference>
<protein>
    <submittedName>
        <fullName evidence="12">TonB-dependent receptor</fullName>
    </submittedName>
</protein>
<keyword evidence="13" id="KW-1185">Reference proteome</keyword>
<dbReference type="PANTHER" id="PTHR30069:SF28">
    <property type="entry name" value="TONB-DEPENDENT RECEPTOR YNCD-RELATED"/>
    <property type="match status" value="1"/>
</dbReference>
<organism evidence="12 13">
    <name type="scientific">Emcibacter nanhaiensis</name>
    <dbReference type="NCBI Taxonomy" id="1505037"/>
    <lineage>
        <taxon>Bacteria</taxon>
        <taxon>Pseudomonadati</taxon>
        <taxon>Pseudomonadota</taxon>
        <taxon>Alphaproteobacteria</taxon>
        <taxon>Emcibacterales</taxon>
        <taxon>Emcibacteraceae</taxon>
        <taxon>Emcibacter</taxon>
    </lineage>
</organism>
<dbReference type="SUPFAM" id="SSF56935">
    <property type="entry name" value="Porins"/>
    <property type="match status" value="1"/>
</dbReference>
<feature type="domain" description="TonB-dependent receptor-like beta-barrel" evidence="10">
    <location>
        <begin position="217"/>
        <end position="632"/>
    </location>
</feature>
<dbReference type="InterPro" id="IPR000531">
    <property type="entry name" value="Beta-barrel_TonB"/>
</dbReference>
<keyword evidence="12" id="KW-0675">Receptor</keyword>
<keyword evidence="4 8" id="KW-0812">Transmembrane</keyword>
<dbReference type="CDD" id="cd01347">
    <property type="entry name" value="ligand_gated_channel"/>
    <property type="match status" value="1"/>
</dbReference>
<feature type="domain" description="TonB-dependent receptor plug" evidence="11">
    <location>
        <begin position="90"/>
        <end position="197"/>
    </location>
</feature>
<keyword evidence="5 9" id="KW-0798">TonB box</keyword>
<reference evidence="13" key="1">
    <citation type="submission" date="2019-06" db="EMBL/GenBank/DDBJ databases">
        <title>The complete genome of Emcibacter congregatus ZYLT.</title>
        <authorList>
            <person name="Zhao Z."/>
        </authorList>
    </citation>
    <scope>NUCLEOTIDE SEQUENCE [LARGE SCALE GENOMIC DNA]</scope>
    <source>
        <strain evidence="13">MCCC 1A06723</strain>
    </source>
</reference>
<evidence type="ECO:0000256" key="5">
    <source>
        <dbReference type="ARBA" id="ARBA00023077"/>
    </source>
</evidence>
<evidence type="ECO:0000259" key="11">
    <source>
        <dbReference type="Pfam" id="PF07715"/>
    </source>
</evidence>
<keyword evidence="2 8" id="KW-0813">Transport</keyword>
<keyword evidence="3 8" id="KW-1134">Transmembrane beta strand</keyword>
<dbReference type="Pfam" id="PF00593">
    <property type="entry name" value="TonB_dep_Rec_b-barrel"/>
    <property type="match status" value="1"/>
</dbReference>
<name>A0A501PL32_9PROT</name>
<comment type="caution">
    <text evidence="12">The sequence shown here is derived from an EMBL/GenBank/DDBJ whole genome shotgun (WGS) entry which is preliminary data.</text>
</comment>
<evidence type="ECO:0000256" key="9">
    <source>
        <dbReference type="RuleBase" id="RU003357"/>
    </source>
</evidence>
<accession>A0A501PL32</accession>
<dbReference type="GO" id="GO:0009279">
    <property type="term" value="C:cell outer membrane"/>
    <property type="evidence" value="ECO:0007669"/>
    <property type="project" value="UniProtKB-SubCell"/>
</dbReference>
<sequence length="658" mass="72756">MDQSGHPCRRHPLLVRSVSRLQKYSNQQNENKCPEGRWRSIYMLSQRSIRISTFALLAGTAVSTAALAEDVTDIAEEIVVTATRYEKPLSRVGSSIEVLSEMDIQNRQNYFVQDILQSVPGLSLNGNGSFGGSSSIRIRGASSEQTVILIDGVQANDVSTPGGSYDFSNLEANGIERIEVLKGPQSILYGSDAIGGVINIITREGAEGFGGSLTAEGGSYNTWRGTGQILGGSDRLKFSLGISGIDSDGISKADENDGNTEADGYWNYTLRGKVNAEIAPDFDTELVARYAKSRNEYDSWGPADGDEVGYTEEFLIGGKWFYDLDDGKFRNTFSANYSETDRENFSNGVQSYLAEGTRWNADYFGVYEIDPSLTLSFGAQHEETAAETVTDEKFNIDSLVGEVSWQGLGGLTLTAGLRYDDHNRYGDTTTPRLTASYYMADSGTKVFANWGEGFKAPSVFQLTYICTFCGLSEPNLGLQPEESEGWEIGIEQNLLEDRLFVAATWFHQDIDNMIDFSYTAGYDNIARVETQGLELRLDAQVLDTLRLSANYTWTDATDGETGEQLVRVPEHMIFGQLEWEAVEGLYLALSITHNSEETDPYAPPVDAWSRVDFRAKYQVTDSIELFGRVDNVLDEEYQQVSGYGTPDRSFYLGVRTGF</sequence>
<dbReference type="InterPro" id="IPR037066">
    <property type="entry name" value="Plug_dom_sf"/>
</dbReference>
<keyword evidence="7 8" id="KW-0998">Cell outer membrane</keyword>
<evidence type="ECO:0000259" key="10">
    <source>
        <dbReference type="Pfam" id="PF00593"/>
    </source>
</evidence>
<keyword evidence="6 8" id="KW-0472">Membrane</keyword>
<evidence type="ECO:0000256" key="7">
    <source>
        <dbReference type="ARBA" id="ARBA00023237"/>
    </source>
</evidence>